<dbReference type="PIRSF" id="PIRSF000124">
    <property type="entry name" value="UDPglc_GDPman_dh"/>
    <property type="match status" value="1"/>
</dbReference>
<keyword evidence="2" id="KW-0560">Oxidoreductase</keyword>
<accession>A0ABT6R830</accession>
<dbReference type="SMART" id="SM00984">
    <property type="entry name" value="UDPG_MGDP_dh_C"/>
    <property type="match status" value="1"/>
</dbReference>
<dbReference type="Pfam" id="PF00984">
    <property type="entry name" value="UDPG_MGDP_dh"/>
    <property type="match status" value="1"/>
</dbReference>
<proteinExistence type="inferred from homology"/>
<dbReference type="EMBL" id="JASBRG010000001">
    <property type="protein sequence ID" value="MDI3318616.1"/>
    <property type="molecule type" value="Genomic_DNA"/>
</dbReference>
<dbReference type="InterPro" id="IPR017476">
    <property type="entry name" value="UDP-Glc/GDP-Man"/>
</dbReference>
<dbReference type="SUPFAM" id="SSF48179">
    <property type="entry name" value="6-phosphogluconate dehydrogenase C-terminal domain-like"/>
    <property type="match status" value="1"/>
</dbReference>
<dbReference type="InterPro" id="IPR008927">
    <property type="entry name" value="6-PGluconate_DH-like_C_sf"/>
</dbReference>
<feature type="transmembrane region" description="Helical" evidence="5">
    <location>
        <begin position="12"/>
        <end position="29"/>
    </location>
</feature>
<dbReference type="SUPFAM" id="SSF52413">
    <property type="entry name" value="UDP-glucose/GDP-mannose dehydrogenase C-terminal domain"/>
    <property type="match status" value="1"/>
</dbReference>
<evidence type="ECO:0000256" key="5">
    <source>
        <dbReference type="SAM" id="Phobius"/>
    </source>
</evidence>
<keyword evidence="5" id="KW-1133">Transmembrane helix</keyword>
<keyword evidence="5" id="KW-0472">Membrane</keyword>
<comment type="caution">
    <text evidence="7">The sequence shown here is derived from an EMBL/GenBank/DDBJ whole genome shotgun (WGS) entry which is preliminary data.</text>
</comment>
<feature type="domain" description="UDP-glucose/GDP-mannose dehydrogenase C-terminal" evidence="6">
    <location>
        <begin position="320"/>
        <end position="420"/>
    </location>
</feature>
<evidence type="ECO:0000256" key="1">
    <source>
        <dbReference type="ARBA" id="ARBA00006601"/>
    </source>
</evidence>
<evidence type="ECO:0000313" key="8">
    <source>
        <dbReference type="Proteomes" id="UP001226434"/>
    </source>
</evidence>
<keyword evidence="8" id="KW-1185">Reference proteome</keyword>
<dbReference type="InterPro" id="IPR014026">
    <property type="entry name" value="UDP-Glc/GDP-Man_DH_dimer"/>
</dbReference>
<dbReference type="InterPro" id="IPR001732">
    <property type="entry name" value="UDP-Glc/GDP-Man_DH_N"/>
</dbReference>
<dbReference type="Gene3D" id="3.40.50.720">
    <property type="entry name" value="NAD(P)-binding Rossmann-like Domain"/>
    <property type="match status" value="2"/>
</dbReference>
<reference evidence="7 8" key="1">
    <citation type="submission" date="2023-05" db="EMBL/GenBank/DDBJ databases">
        <title>Genome sequence of Pinibacter sp. MAH-24.</title>
        <authorList>
            <person name="Huq M.A."/>
        </authorList>
    </citation>
    <scope>NUCLEOTIDE SEQUENCE [LARGE SCALE GENOMIC DNA]</scope>
    <source>
        <strain evidence="7 8">MAH-24</strain>
    </source>
</reference>
<dbReference type="PANTHER" id="PTHR43491">
    <property type="entry name" value="UDP-N-ACETYL-D-MANNOSAMINE DEHYDROGENASE"/>
    <property type="match status" value="1"/>
</dbReference>
<dbReference type="InterPro" id="IPR028359">
    <property type="entry name" value="UDP_ManNAc/GlcNAc_DH"/>
</dbReference>
<sequence>MYQKLIGKESKLAVIGLGYVGLPIALGFAKKIKVIGFDINAERVAMMRKGIDPSNELTAEEFENSDIHFTDNIEDLKDANFFIVAVPTPVDQRKQPDLLLLQKASETVGKVIKKGDYVVYESTVYPGCTEEDCLPIIEKLSGLKMGVDFKLGYSPERINPGDKEHTFSNIIKVVSGCDKESLDVISKVYEIVVDAGTYHASSIKVAEACKIIENTQRDLNIALMNELSIIFDKMNINTFEVLEAAETKWNFLKFHPGLIGGHCIGIDPYYLTHKSEKLGYNSKVILAGRIINDEMPAYVAKKVIQHIIKNIHKVNGGKVLIMGVTFKENVSDVRNSKVAELIKELQAYSLSQIDVVDPYADAKEIEQEYHIHLSDKVGTDYDVVLVAVAHKEYKTLDQKYFKSIMNENALLMDLKGIYRKDHGQLNYWSL</sequence>
<dbReference type="Pfam" id="PF03721">
    <property type="entry name" value="UDPG_MGDP_dh_N"/>
    <property type="match status" value="1"/>
</dbReference>
<organism evidence="7 8">
    <name type="scientific">Pinibacter soli</name>
    <dbReference type="NCBI Taxonomy" id="3044211"/>
    <lineage>
        <taxon>Bacteria</taxon>
        <taxon>Pseudomonadati</taxon>
        <taxon>Bacteroidota</taxon>
        <taxon>Chitinophagia</taxon>
        <taxon>Chitinophagales</taxon>
        <taxon>Chitinophagaceae</taxon>
        <taxon>Pinibacter</taxon>
    </lineage>
</organism>
<dbReference type="InterPro" id="IPR036220">
    <property type="entry name" value="UDP-Glc/GDP-Man_DH_C_sf"/>
</dbReference>
<protein>
    <submittedName>
        <fullName evidence="7">Nucleotide sugar dehydrogenase</fullName>
    </submittedName>
</protein>
<dbReference type="PANTHER" id="PTHR43491:SF2">
    <property type="entry name" value="UDP-N-ACETYL-D-MANNOSAMINE DEHYDROGENASE"/>
    <property type="match status" value="1"/>
</dbReference>
<dbReference type="Proteomes" id="UP001226434">
    <property type="component" value="Unassembled WGS sequence"/>
</dbReference>
<dbReference type="NCBIfam" id="TIGR03026">
    <property type="entry name" value="NDP-sugDHase"/>
    <property type="match status" value="1"/>
</dbReference>
<dbReference type="Pfam" id="PF03720">
    <property type="entry name" value="UDPG_MGDP_dh_C"/>
    <property type="match status" value="1"/>
</dbReference>
<dbReference type="InterPro" id="IPR014027">
    <property type="entry name" value="UDP-Glc/GDP-Man_DH_C"/>
</dbReference>
<dbReference type="InterPro" id="IPR036291">
    <property type="entry name" value="NAD(P)-bd_dom_sf"/>
</dbReference>
<evidence type="ECO:0000259" key="6">
    <source>
        <dbReference type="SMART" id="SM00984"/>
    </source>
</evidence>
<dbReference type="PIRSF" id="PIRSF500136">
    <property type="entry name" value="UDP_ManNAc_DH"/>
    <property type="match status" value="1"/>
</dbReference>
<keyword evidence="3" id="KW-0520">NAD</keyword>
<dbReference type="SUPFAM" id="SSF51735">
    <property type="entry name" value="NAD(P)-binding Rossmann-fold domains"/>
    <property type="match status" value="1"/>
</dbReference>
<name>A0ABT6R830_9BACT</name>
<dbReference type="RefSeq" id="WP_282332744.1">
    <property type="nucleotide sequence ID" value="NZ_JASBRG010000001.1"/>
</dbReference>
<evidence type="ECO:0000313" key="7">
    <source>
        <dbReference type="EMBL" id="MDI3318616.1"/>
    </source>
</evidence>
<evidence type="ECO:0000256" key="3">
    <source>
        <dbReference type="ARBA" id="ARBA00023027"/>
    </source>
</evidence>
<comment type="similarity">
    <text evidence="1 4">Belongs to the UDP-glucose/GDP-mannose dehydrogenase family.</text>
</comment>
<keyword evidence="5" id="KW-0812">Transmembrane</keyword>
<gene>
    <name evidence="7" type="ORF">QJ048_02470</name>
</gene>
<evidence type="ECO:0000256" key="4">
    <source>
        <dbReference type="PIRNR" id="PIRNR000124"/>
    </source>
</evidence>
<evidence type="ECO:0000256" key="2">
    <source>
        <dbReference type="ARBA" id="ARBA00023002"/>
    </source>
</evidence>